<feature type="domain" description="Protein kinase" evidence="8">
    <location>
        <begin position="181"/>
        <end position="436"/>
    </location>
</feature>
<dbReference type="CDD" id="cd14103">
    <property type="entry name" value="STKc_MLCK"/>
    <property type="match status" value="1"/>
</dbReference>
<dbReference type="Proteomes" id="UP000695000">
    <property type="component" value="Unplaced"/>
</dbReference>
<dbReference type="InterPro" id="IPR013783">
    <property type="entry name" value="Ig-like_fold"/>
</dbReference>
<keyword evidence="3 6" id="KW-0547">Nucleotide-binding</keyword>
<evidence type="ECO:0000256" key="1">
    <source>
        <dbReference type="ARBA" id="ARBA00022527"/>
    </source>
</evidence>
<dbReference type="PROSITE" id="PS00107">
    <property type="entry name" value="PROTEIN_KINASE_ATP"/>
    <property type="match status" value="1"/>
</dbReference>
<dbReference type="InterPro" id="IPR000719">
    <property type="entry name" value="Prot_kinase_dom"/>
</dbReference>
<dbReference type="InterPro" id="IPR036179">
    <property type="entry name" value="Ig-like_dom_sf"/>
</dbReference>
<dbReference type="PROSITE" id="PS50853">
    <property type="entry name" value="FN3"/>
    <property type="match status" value="1"/>
</dbReference>
<dbReference type="Pfam" id="PF00041">
    <property type="entry name" value="fn3"/>
    <property type="match status" value="1"/>
</dbReference>
<dbReference type="PANTHER" id="PTHR24342">
    <property type="entry name" value="SERINE/THREONINE-PROTEIN KINASE 17"/>
    <property type="match status" value="1"/>
</dbReference>
<gene>
    <name evidence="11" type="primary">LOC108567490</name>
</gene>
<feature type="binding site" evidence="6">
    <location>
        <position position="210"/>
    </location>
    <ligand>
        <name>ATP</name>
        <dbReference type="ChEBI" id="CHEBI:30616"/>
    </ligand>
</feature>
<dbReference type="Pfam" id="PF07679">
    <property type="entry name" value="I-set"/>
    <property type="match status" value="1"/>
</dbReference>
<accession>A0ABM1N9H5</accession>
<dbReference type="InterPro" id="IPR013098">
    <property type="entry name" value="Ig_I-set"/>
</dbReference>
<dbReference type="PANTHER" id="PTHR24342:SF20">
    <property type="entry name" value="MYOSIN LIGHT CHAIN KINASE, SMOOTH MUSCLE"/>
    <property type="match status" value="1"/>
</dbReference>
<dbReference type="GeneID" id="108567490"/>
<dbReference type="SUPFAM" id="SSF49265">
    <property type="entry name" value="Fibronectin type III"/>
    <property type="match status" value="1"/>
</dbReference>
<dbReference type="Gene3D" id="2.60.40.10">
    <property type="entry name" value="Immunoglobulins"/>
    <property type="match status" value="2"/>
</dbReference>
<sequence length="653" mass="72790">MELSSGRELKNDEKTSITSGDGVSCLLLQNINTDDSGKYDVHVENEFGSESNYASVSVEGPPDPPSGKPCLIPGTDCATVNWSSSPYDGGRKVTGFAVEYSLVGSDVWTTVAEDCNSLSYVVTGLQAGGRYVFRVRSVNVHGASQPSQESDILQLEEQNEKSSFEPRIVSIEPGPEFKVKYDILEELGKGRYGVVHRVVDKTTNQKLAAKFIRCRTAKDRDKVQDEIDIMNLLRHSKLLQLAAAFENSKETIMVMEYISGGELFERVVADDFTLTEKDCILFMRQICEGVAYMHSQNVVHLDLKPENIMCHTRTSHEIKIIDFGLAQKLDPDRPTKVLFGTAEFIPPEIINYEHIGTESDMWCLGVICYVLLSGLSPFMGDNDAETFANITRAEYDFDDEAFDAVSQHARDFIGALLLKRKEDRMSAESSLKHEWLDPESHTNTVVISTDKLKKFIIRRKWQKTGNAIRALGRLANLSASRRNSATSSSPRPSISGLTVSRMSSLSEEETNLCDTNCNEVKHRKASRNCTERSDSGISDCSQLKTLERSAPIEENDPVDLNANYPLIDNDLRIDPVSRDSVKTTVASVVQRFDRLEFSVTTTVSTPEVPPPQSNEICPKKQKPSQVKKMIDGFEKNAKSESFLKASAFWNTPK</sequence>
<feature type="domain" description="Fibronectin type-III" evidence="9">
    <location>
        <begin position="61"/>
        <end position="158"/>
    </location>
</feature>
<evidence type="ECO:0000313" key="10">
    <source>
        <dbReference type="Proteomes" id="UP000695000"/>
    </source>
</evidence>
<dbReference type="SUPFAM" id="SSF56112">
    <property type="entry name" value="Protein kinase-like (PK-like)"/>
    <property type="match status" value="1"/>
</dbReference>
<proteinExistence type="predicted"/>
<evidence type="ECO:0000256" key="7">
    <source>
        <dbReference type="SAM" id="MobiDB-lite"/>
    </source>
</evidence>
<dbReference type="Gene3D" id="1.10.510.10">
    <property type="entry name" value="Transferase(Phosphotransferase) domain 1"/>
    <property type="match status" value="1"/>
</dbReference>
<evidence type="ECO:0000256" key="6">
    <source>
        <dbReference type="PROSITE-ProRule" id="PRU10141"/>
    </source>
</evidence>
<keyword evidence="4" id="KW-0418">Kinase</keyword>
<keyword evidence="10" id="KW-1185">Reference proteome</keyword>
<dbReference type="SMART" id="SM00220">
    <property type="entry name" value="S_TKc"/>
    <property type="match status" value="1"/>
</dbReference>
<evidence type="ECO:0000256" key="4">
    <source>
        <dbReference type="ARBA" id="ARBA00022777"/>
    </source>
</evidence>
<dbReference type="InterPro" id="IPR011009">
    <property type="entry name" value="Kinase-like_dom_sf"/>
</dbReference>
<feature type="region of interest" description="Disordered" evidence="7">
    <location>
        <begin position="479"/>
        <end position="501"/>
    </location>
</feature>
<dbReference type="SMART" id="SM00060">
    <property type="entry name" value="FN3"/>
    <property type="match status" value="1"/>
</dbReference>
<dbReference type="InterPro" id="IPR017441">
    <property type="entry name" value="Protein_kinase_ATP_BS"/>
</dbReference>
<reference evidence="11" key="1">
    <citation type="submission" date="2025-08" db="UniProtKB">
        <authorList>
            <consortium name="RefSeq"/>
        </authorList>
    </citation>
    <scope>IDENTIFICATION</scope>
    <source>
        <tissue evidence="11">Whole Larva</tissue>
    </source>
</reference>
<evidence type="ECO:0000259" key="9">
    <source>
        <dbReference type="PROSITE" id="PS50853"/>
    </source>
</evidence>
<evidence type="ECO:0000256" key="2">
    <source>
        <dbReference type="ARBA" id="ARBA00022679"/>
    </source>
</evidence>
<name>A0ABM1N9H5_NICVS</name>
<dbReference type="InterPro" id="IPR036116">
    <property type="entry name" value="FN3_sf"/>
</dbReference>
<keyword evidence="1" id="KW-0723">Serine/threonine-protein kinase</keyword>
<dbReference type="SUPFAM" id="SSF48726">
    <property type="entry name" value="Immunoglobulin"/>
    <property type="match status" value="1"/>
</dbReference>
<evidence type="ECO:0000313" key="11">
    <source>
        <dbReference type="RefSeq" id="XP_017783475.1"/>
    </source>
</evidence>
<evidence type="ECO:0000256" key="5">
    <source>
        <dbReference type="ARBA" id="ARBA00022840"/>
    </source>
</evidence>
<dbReference type="Gene3D" id="3.30.200.20">
    <property type="entry name" value="Phosphorylase Kinase, domain 1"/>
    <property type="match status" value="1"/>
</dbReference>
<dbReference type="CDD" id="cd00063">
    <property type="entry name" value="FN3"/>
    <property type="match status" value="1"/>
</dbReference>
<protein>
    <submittedName>
        <fullName evidence="11">Myosin light chain kinase, smooth muscle-like</fullName>
    </submittedName>
</protein>
<dbReference type="Pfam" id="PF00069">
    <property type="entry name" value="Pkinase"/>
    <property type="match status" value="1"/>
</dbReference>
<dbReference type="InterPro" id="IPR008271">
    <property type="entry name" value="Ser/Thr_kinase_AS"/>
</dbReference>
<dbReference type="PROSITE" id="PS00108">
    <property type="entry name" value="PROTEIN_KINASE_ST"/>
    <property type="match status" value="1"/>
</dbReference>
<organism evidence="10 11">
    <name type="scientific">Nicrophorus vespilloides</name>
    <name type="common">Boreal carrion beetle</name>
    <dbReference type="NCBI Taxonomy" id="110193"/>
    <lineage>
        <taxon>Eukaryota</taxon>
        <taxon>Metazoa</taxon>
        <taxon>Ecdysozoa</taxon>
        <taxon>Arthropoda</taxon>
        <taxon>Hexapoda</taxon>
        <taxon>Insecta</taxon>
        <taxon>Pterygota</taxon>
        <taxon>Neoptera</taxon>
        <taxon>Endopterygota</taxon>
        <taxon>Coleoptera</taxon>
        <taxon>Polyphaga</taxon>
        <taxon>Staphyliniformia</taxon>
        <taxon>Silphidae</taxon>
        <taxon>Nicrophorinae</taxon>
        <taxon>Nicrophorus</taxon>
    </lineage>
</organism>
<feature type="compositionally biased region" description="Low complexity" evidence="7">
    <location>
        <begin position="479"/>
        <end position="493"/>
    </location>
</feature>
<feature type="region of interest" description="Disordered" evidence="7">
    <location>
        <begin position="603"/>
        <end position="623"/>
    </location>
</feature>
<evidence type="ECO:0000259" key="8">
    <source>
        <dbReference type="PROSITE" id="PS50011"/>
    </source>
</evidence>
<dbReference type="InterPro" id="IPR003961">
    <property type="entry name" value="FN3_dom"/>
</dbReference>
<dbReference type="RefSeq" id="XP_017783475.1">
    <property type="nucleotide sequence ID" value="XM_017927986.1"/>
</dbReference>
<evidence type="ECO:0000256" key="3">
    <source>
        <dbReference type="ARBA" id="ARBA00022741"/>
    </source>
</evidence>
<keyword evidence="2" id="KW-0808">Transferase</keyword>
<dbReference type="PROSITE" id="PS50011">
    <property type="entry name" value="PROTEIN_KINASE_DOM"/>
    <property type="match status" value="1"/>
</dbReference>
<keyword evidence="5 6" id="KW-0067">ATP-binding</keyword>